<evidence type="ECO:0000313" key="4">
    <source>
        <dbReference type="EMBL" id="GCL63898.1"/>
    </source>
</evidence>
<dbReference type="GO" id="GO:0016491">
    <property type="term" value="F:oxidoreductase activity"/>
    <property type="evidence" value="ECO:0007669"/>
    <property type="project" value="InterPro"/>
</dbReference>
<evidence type="ECO:0000313" key="5">
    <source>
        <dbReference type="Proteomes" id="UP000301751"/>
    </source>
</evidence>
<dbReference type="InterPro" id="IPR050005">
    <property type="entry name" value="DenD"/>
</dbReference>
<dbReference type="Gene3D" id="3.90.25.10">
    <property type="entry name" value="UDP-galactose 4-epimerase, domain 1"/>
    <property type="match status" value="1"/>
</dbReference>
<name>A0A480AYL9_9BURK</name>
<dbReference type="InterPro" id="IPR001509">
    <property type="entry name" value="Epimerase_deHydtase"/>
</dbReference>
<evidence type="ECO:0000256" key="1">
    <source>
        <dbReference type="ARBA" id="ARBA00022857"/>
    </source>
</evidence>
<dbReference type="PANTHER" id="PTHR43103">
    <property type="entry name" value="NUCLEOSIDE-DIPHOSPHATE-SUGAR EPIMERASE"/>
    <property type="match status" value="1"/>
</dbReference>
<dbReference type="EMBL" id="BJCL01000007">
    <property type="protein sequence ID" value="GCL63898.1"/>
    <property type="molecule type" value="Genomic_DNA"/>
</dbReference>
<dbReference type="OrthoDB" id="9801056at2"/>
<dbReference type="Pfam" id="PF01370">
    <property type="entry name" value="Epimerase"/>
    <property type="match status" value="1"/>
</dbReference>
<feature type="domain" description="NAD-dependent epimerase/dehydratase" evidence="3">
    <location>
        <begin position="4"/>
        <end position="208"/>
    </location>
</feature>
<dbReference type="InterPro" id="IPR036291">
    <property type="entry name" value="NAD(P)-bd_dom_sf"/>
</dbReference>
<reference evidence="5" key="1">
    <citation type="submission" date="2019-03" db="EMBL/GenBank/DDBJ databases">
        <title>Aquabacterium pictum sp.nov., the first bacteriochlorophyll a-containing freshwater bacterium in the genus Aquabacterium of the class Betaproteobacteria.</title>
        <authorList>
            <person name="Hirose S."/>
            <person name="Tank M."/>
            <person name="Hara E."/>
            <person name="Tamaki H."/>
            <person name="Takaichi S."/>
            <person name="Haruta S."/>
            <person name="Hanada S."/>
        </authorList>
    </citation>
    <scope>NUCLEOTIDE SEQUENCE [LARGE SCALE GENOMIC DNA]</scope>
    <source>
        <strain evidence="5">W35</strain>
    </source>
</reference>
<dbReference type="SUPFAM" id="SSF51735">
    <property type="entry name" value="NAD(P)-binding Rossmann-fold domains"/>
    <property type="match status" value="1"/>
</dbReference>
<keyword evidence="1" id="KW-0521">NADP</keyword>
<protein>
    <recommendedName>
        <fullName evidence="3">NAD-dependent epimerase/dehydratase domain-containing protein</fullName>
    </recommendedName>
</protein>
<dbReference type="PANTHER" id="PTHR43103:SF3">
    <property type="entry name" value="ADP-L-GLYCERO-D-MANNO-HEPTOSE-6-EPIMERASE"/>
    <property type="match status" value="1"/>
</dbReference>
<sequence length="341" mass="35764">MQLLITGGAGFVGARLARTLLQRGQLGGQAITRIVLADMAPPPADLLADGRVEARVGPLLQHCEGLRDEAMDGVFHLASAVSGECEADFDLGLRSNLDSTRALLDALRHRVNGGAAPAKLVFSSSVAVYGPDAAVPMPAIVTDTTLPTPQTSYGIQKHICEHLVADYTRKGYIDGRSARLMTVTVRPGRPNGAASSFFSGIIREPLAGVEAICPVDAGVRHPVSSPQRTVDGLIAVYEASREAYGGRTALNLPALNISVAEMLAALEAVAGPAVRARVRFQRDERIAGIVANWPTGARADRAAALGLLPEDNFADIVRQYIADCRAAHTGPGTPDALKGLA</sequence>
<proteinExistence type="predicted"/>
<gene>
    <name evidence="4" type="ORF">AQPW35_29790</name>
</gene>
<evidence type="ECO:0000259" key="3">
    <source>
        <dbReference type="Pfam" id="PF01370"/>
    </source>
</evidence>
<dbReference type="Gene3D" id="3.40.50.720">
    <property type="entry name" value="NAD(P)-binding Rossmann-like Domain"/>
    <property type="match status" value="1"/>
</dbReference>
<dbReference type="NCBIfam" id="NF043036">
    <property type="entry name" value="ErythonDh"/>
    <property type="match status" value="1"/>
</dbReference>
<keyword evidence="2" id="KW-0119">Carbohydrate metabolism</keyword>
<evidence type="ECO:0000256" key="2">
    <source>
        <dbReference type="ARBA" id="ARBA00023277"/>
    </source>
</evidence>
<comment type="caution">
    <text evidence="4">The sequence shown here is derived from an EMBL/GenBank/DDBJ whole genome shotgun (WGS) entry which is preliminary data.</text>
</comment>
<accession>A0A480AYL9</accession>
<keyword evidence="5" id="KW-1185">Reference proteome</keyword>
<organism evidence="4 5">
    <name type="scientific">Pseudaquabacterium pictum</name>
    <dbReference type="NCBI Taxonomy" id="2315236"/>
    <lineage>
        <taxon>Bacteria</taxon>
        <taxon>Pseudomonadati</taxon>
        <taxon>Pseudomonadota</taxon>
        <taxon>Betaproteobacteria</taxon>
        <taxon>Burkholderiales</taxon>
        <taxon>Sphaerotilaceae</taxon>
        <taxon>Pseudaquabacterium</taxon>
    </lineage>
</organism>
<dbReference type="AlphaFoldDB" id="A0A480AYL9"/>
<dbReference type="Proteomes" id="UP000301751">
    <property type="component" value="Unassembled WGS sequence"/>
</dbReference>
<dbReference type="RefSeq" id="WP_137733636.1">
    <property type="nucleotide sequence ID" value="NZ_BJCL01000007.1"/>
</dbReference>